<evidence type="ECO:0000259" key="7">
    <source>
        <dbReference type="SMART" id="SM01361"/>
    </source>
</evidence>
<dbReference type="InterPro" id="IPR001599">
    <property type="entry name" value="Macroglobln_a2"/>
</dbReference>
<protein>
    <submittedName>
        <fullName evidence="8">Uncharacterized protein</fullName>
    </submittedName>
</protein>
<sequence length="1454" mass="165727">MRKIIISFVLYFRWCLSGTADLNISDGRKNGGFFFTMPKTLESGRNESVCLSLHHFRHPSKVVIDLTYKGSHFLTNRAIESDHTCFSMYVPKRNLLEPHLANVKVQVTDTHQTHTAHNLDPILMYPVEAAKVFVETDREIYKPGDLIKIRTLVIDQHFTPGASKISEIRIKNPLDVNVFVWDNVALDHGLAILEYKLVNEAMIGKWKIEVAKTSKQIEVAKYIVPKFKIDLTYPKSVYHQSDSLTISACAKYSFNKPVAGIAFVKIYDSISHMKPVNKLQEMYKGCAHFYITREELSLADIHGQFLMGHSKIFLHIKATITEQGSTNVDIASGKAEIHLKHYWLKFQSGAIFIPGVPYEGKLKIYNAITTIESEMVEICYNLAIKKSWNYFNDEQCANYTVPEDGVIPFKLWPLKSSVLHVHLHAKSVKNNNIEDSLLVVRLYSLSSSYISIIKDFEINETCPIHHHYRILYTADNFQEGENVTFYYMIKTNSGLYKVKRITHTVKKRLAFNQEANRHFVGTEHKYIKLGTTIDEFPIILKVEKLTFRYQILVYYVTKDGETVASSKSQDVTPCSFKVNASWNEKQLVPGKMAKLHIKSEQKGLCAVTATDKASDFFAESQHLHWDRISKVMSQQREYPKSPRPTCINTHKKTQSKTLTNVTSTRPRRHVFPFSEDRDSYDVFNKFGVITITNLKVVTKPCYHGPLQFNPNEAEFMIDQYNNAIEEASEITVRSYFPENWLWELVPIETATVMARELPHSITSWTTNVFCVSETAGVSFAPPTEITSFQPFFIEIIAPYSAKKDEHFYLPVNIFNYLDYSFPIRIALKMSGNVQLTNQRSSLTASYCLKESDTITHNYQITGMKVGPAQVTVSVETDNQYPLPCGPEVIVSKRDAMLKTINIEPEGFKEVKTNSALMCTSDQIQDNSTIWNLKIPDGIVTGTNKTFISVNADLLGSTIENLKQLITIPTGCGEQIMASLAPNLYILRYMNATQTLTPMTRQKIIRSFKIGYQRILNYMHKDGSFSAFGYNDPDGSMFLTTFVVKILQQIKMYVYVDQRIIDKAVEWIYSNQLENGCFDAMYHVFHDMGGTDTERSTSALTSYVILSLLEANIEIPKSVLGDAKYCIRNQGNPDRYSLIISCYAMLQMQWMDEGVRFLEHILAAANKENSMTWWSFNDNGDEDHTSDIEMTSYALLALMRYKTSTNLAHARSIVRWLSSKIGPTGAFRSTQDTVVALDALTVYAEYIHPSTLDININIETAEERHSIALTSADKIKAKKMPLRITEGKLDISISGVGCVLIQLIQTYHSLHVPKSEYFKLAVDVASVSNVDACSVRKISPCVTYNGQNQLSNMAVMEMGLPSGYIADKASLENLINRGNYTKIKKFEETENQINLYFTKLDKSEICFSFSIIEQSKLERRKDNTIKMYDYYNPEEMILHLYKVSNNCTQDNIKKK</sequence>
<dbReference type="Pfam" id="PF07678">
    <property type="entry name" value="TED_complement"/>
    <property type="match status" value="1"/>
</dbReference>
<name>A0A834IWW7_RHYFE</name>
<dbReference type="GO" id="GO:0005615">
    <property type="term" value="C:extracellular space"/>
    <property type="evidence" value="ECO:0007669"/>
    <property type="project" value="InterPro"/>
</dbReference>
<feature type="domain" description="Alpha-macroglobulin receptor-binding" evidence="7">
    <location>
        <begin position="1350"/>
        <end position="1440"/>
    </location>
</feature>
<evidence type="ECO:0000256" key="4">
    <source>
        <dbReference type="ARBA" id="ARBA00023157"/>
    </source>
</evidence>
<dbReference type="Gene3D" id="2.60.40.1930">
    <property type="match status" value="1"/>
</dbReference>
<evidence type="ECO:0000256" key="3">
    <source>
        <dbReference type="ARBA" id="ARBA00022900"/>
    </source>
</evidence>
<comment type="similarity">
    <text evidence="1">Belongs to the protease inhibitor I39 (alpha-2-macroglobulin) family.</text>
</comment>
<dbReference type="InterPro" id="IPR014756">
    <property type="entry name" value="Ig_E-set"/>
</dbReference>
<gene>
    <name evidence="8" type="ORF">GWI33_003179</name>
</gene>
<dbReference type="InterPro" id="IPR008930">
    <property type="entry name" value="Terpenoid_cyclase/PrenylTrfase"/>
</dbReference>
<dbReference type="Pfam" id="PF07677">
    <property type="entry name" value="A2M_recep"/>
    <property type="match status" value="1"/>
</dbReference>
<evidence type="ECO:0000256" key="1">
    <source>
        <dbReference type="ARBA" id="ARBA00010952"/>
    </source>
</evidence>
<dbReference type="Gene3D" id="2.60.40.1940">
    <property type="match status" value="1"/>
</dbReference>
<keyword evidence="3" id="KW-0722">Serine protease inhibitor</keyword>
<dbReference type="InterPro" id="IPR002890">
    <property type="entry name" value="MG2"/>
</dbReference>
<evidence type="ECO:0000256" key="2">
    <source>
        <dbReference type="ARBA" id="ARBA00022690"/>
    </source>
</evidence>
<dbReference type="Pfam" id="PF07703">
    <property type="entry name" value="A2M_BRD"/>
    <property type="match status" value="1"/>
</dbReference>
<comment type="caution">
    <text evidence="8">The sequence shown here is derived from an EMBL/GenBank/DDBJ whole genome shotgun (WGS) entry which is preliminary data.</text>
</comment>
<dbReference type="SUPFAM" id="SSF48239">
    <property type="entry name" value="Terpenoid cyclases/Protein prenyltransferases"/>
    <property type="match status" value="1"/>
</dbReference>
<feature type="chain" id="PRO_5032410872" evidence="5">
    <location>
        <begin position="20"/>
        <end position="1454"/>
    </location>
</feature>
<keyword evidence="5" id="KW-0732">Signal</keyword>
<dbReference type="Gene3D" id="2.20.130.20">
    <property type="match status" value="1"/>
</dbReference>
<keyword evidence="9" id="KW-1185">Reference proteome</keyword>
<dbReference type="InterPro" id="IPR009048">
    <property type="entry name" value="A-macroglobulin_rcpt-bd"/>
</dbReference>
<feature type="domain" description="Alpha-2-macroglobulin" evidence="6">
    <location>
        <begin position="739"/>
        <end position="827"/>
    </location>
</feature>
<dbReference type="PANTHER" id="PTHR11412">
    <property type="entry name" value="MACROGLOBULIN / COMPLEMENT"/>
    <property type="match status" value="1"/>
</dbReference>
<evidence type="ECO:0000313" key="8">
    <source>
        <dbReference type="EMBL" id="KAF7286912.1"/>
    </source>
</evidence>
<proteinExistence type="inferred from homology"/>
<evidence type="ECO:0000256" key="5">
    <source>
        <dbReference type="SAM" id="SignalP"/>
    </source>
</evidence>
<dbReference type="PROSITE" id="PS00477">
    <property type="entry name" value="ALPHA_2_MACROGLOBULIN"/>
    <property type="match status" value="1"/>
</dbReference>
<reference evidence="8" key="1">
    <citation type="submission" date="2020-08" db="EMBL/GenBank/DDBJ databases">
        <title>Genome sequencing and assembly of the red palm weevil Rhynchophorus ferrugineus.</title>
        <authorList>
            <person name="Dias G.B."/>
            <person name="Bergman C.M."/>
            <person name="Manee M."/>
        </authorList>
    </citation>
    <scope>NUCLEOTIDE SEQUENCE</scope>
    <source>
        <strain evidence="8">AA-2017</strain>
        <tissue evidence="8">Whole larva</tissue>
    </source>
</reference>
<dbReference type="Pfam" id="PF17791">
    <property type="entry name" value="MG3"/>
    <property type="match status" value="1"/>
</dbReference>
<keyword evidence="4" id="KW-1015">Disulfide bond</keyword>
<dbReference type="SMART" id="SM01361">
    <property type="entry name" value="A2M_recep"/>
    <property type="match status" value="1"/>
</dbReference>
<evidence type="ECO:0000259" key="6">
    <source>
        <dbReference type="SMART" id="SM01360"/>
    </source>
</evidence>
<evidence type="ECO:0000313" key="9">
    <source>
        <dbReference type="Proteomes" id="UP000625711"/>
    </source>
</evidence>
<dbReference type="InterPro" id="IPR011626">
    <property type="entry name" value="Alpha-macroglobulin_TED"/>
</dbReference>
<accession>A0A834IWW7</accession>
<dbReference type="PANTHER" id="PTHR11412:SF171">
    <property type="entry name" value="PREGNANCY ZONE PROTEIN-LIKE PROTEIN"/>
    <property type="match status" value="1"/>
</dbReference>
<dbReference type="OrthoDB" id="9998011at2759"/>
<dbReference type="InterPro" id="IPR041555">
    <property type="entry name" value="MG3"/>
</dbReference>
<keyword evidence="2" id="KW-0646">Protease inhibitor</keyword>
<dbReference type="Proteomes" id="UP000625711">
    <property type="component" value="Unassembled WGS sequence"/>
</dbReference>
<dbReference type="Gene3D" id="2.60.40.10">
    <property type="entry name" value="Immunoglobulins"/>
    <property type="match status" value="1"/>
</dbReference>
<dbReference type="SMART" id="SM01360">
    <property type="entry name" value="A2M"/>
    <property type="match status" value="1"/>
</dbReference>
<dbReference type="SUPFAM" id="SSF81296">
    <property type="entry name" value="E set domains"/>
    <property type="match status" value="1"/>
</dbReference>
<dbReference type="InterPro" id="IPR013783">
    <property type="entry name" value="Ig-like_fold"/>
</dbReference>
<dbReference type="InterPro" id="IPR047565">
    <property type="entry name" value="Alpha-macroglob_thiol-ester_cl"/>
</dbReference>
<dbReference type="EMBL" id="JAACXV010000018">
    <property type="protein sequence ID" value="KAF7286912.1"/>
    <property type="molecule type" value="Genomic_DNA"/>
</dbReference>
<dbReference type="InterPro" id="IPR036595">
    <property type="entry name" value="A-macroglobulin_rcpt-bd_sf"/>
</dbReference>
<dbReference type="SUPFAM" id="SSF49410">
    <property type="entry name" value="Alpha-macroglobulin receptor domain"/>
    <property type="match status" value="1"/>
</dbReference>
<dbReference type="GO" id="GO:0004867">
    <property type="term" value="F:serine-type endopeptidase inhibitor activity"/>
    <property type="evidence" value="ECO:0007669"/>
    <property type="project" value="UniProtKB-KW"/>
</dbReference>
<dbReference type="Gene3D" id="2.60.40.690">
    <property type="entry name" value="Alpha-macroglobulin, receptor-binding domain"/>
    <property type="match status" value="1"/>
</dbReference>
<dbReference type="Pfam" id="PF00207">
    <property type="entry name" value="A2M"/>
    <property type="match status" value="1"/>
</dbReference>
<dbReference type="Gene3D" id="2.60.120.1540">
    <property type="match status" value="1"/>
</dbReference>
<dbReference type="InterPro" id="IPR050473">
    <property type="entry name" value="A2M/Complement_sys"/>
</dbReference>
<feature type="signal peptide" evidence="5">
    <location>
        <begin position="1"/>
        <end position="19"/>
    </location>
</feature>
<dbReference type="InterPro" id="IPR019742">
    <property type="entry name" value="MacrogloblnA2_CS"/>
</dbReference>
<dbReference type="InterPro" id="IPR011625">
    <property type="entry name" value="A2M_N_BRD"/>
</dbReference>
<dbReference type="SMART" id="SM01419">
    <property type="entry name" value="Thiol-ester_cl"/>
    <property type="match status" value="1"/>
</dbReference>
<organism evidence="8 9">
    <name type="scientific">Rhynchophorus ferrugineus</name>
    <name type="common">Red palm weevil</name>
    <name type="synonym">Curculio ferrugineus</name>
    <dbReference type="NCBI Taxonomy" id="354439"/>
    <lineage>
        <taxon>Eukaryota</taxon>
        <taxon>Metazoa</taxon>
        <taxon>Ecdysozoa</taxon>
        <taxon>Arthropoda</taxon>
        <taxon>Hexapoda</taxon>
        <taxon>Insecta</taxon>
        <taxon>Pterygota</taxon>
        <taxon>Neoptera</taxon>
        <taxon>Endopterygota</taxon>
        <taxon>Coleoptera</taxon>
        <taxon>Polyphaga</taxon>
        <taxon>Cucujiformia</taxon>
        <taxon>Curculionidae</taxon>
        <taxon>Dryophthorinae</taxon>
        <taxon>Rhynchophorus</taxon>
    </lineage>
</organism>
<dbReference type="Gene3D" id="1.50.10.20">
    <property type="match status" value="1"/>
</dbReference>
<dbReference type="Pfam" id="PF01835">
    <property type="entry name" value="MG2"/>
    <property type="match status" value="1"/>
</dbReference>